<dbReference type="EMBL" id="SNRY01000661">
    <property type="protein sequence ID" value="KAA6337897.1"/>
    <property type="molecule type" value="Genomic_DNA"/>
</dbReference>
<sequence length="382" mass="44103">MPKKQVLIILLSIIFAHFAHAQTNITIKGKIEFPDNRFKIEVTEQDNFNTIVHNSIDANKDGSYELSVKVERPGAYTLNCQNQERVRFWAEDEDLIINFRGRDTARVHYIGPTYVHIYGGPNNELINLFNWENYLHYWTGASASNVPYKTPEITDKALVQDISGKILKILNEDHDKRIAYLVQQYGDRNSIILLLNSIRNKTELHDEVIARLERKNPDYPPLVKYKAQRIEEKELKARLEKGQPAPDFSYPTPNGKENLGPHSFKGKFLIIDFWASWCGPCRMEIPNLKKDYETYRSKGVEILSVSIDKDESAWRKAMKEEDMPWSQVLAPDTGKDILKTYQFSAIPHIVLLDKEGKIIGENFRGKILTDKLEELTNTSVNH</sequence>
<keyword evidence="2" id="KW-0201">Cytochrome c-type biogenesis</keyword>
<dbReference type="GO" id="GO:0016491">
    <property type="term" value="F:oxidoreductase activity"/>
    <property type="evidence" value="ECO:0007669"/>
    <property type="project" value="InterPro"/>
</dbReference>
<evidence type="ECO:0000256" key="3">
    <source>
        <dbReference type="ARBA" id="ARBA00023157"/>
    </source>
</evidence>
<accession>A0A5J4RV73</accession>
<dbReference type="SUPFAM" id="SSF52833">
    <property type="entry name" value="Thioredoxin-like"/>
    <property type="match status" value="1"/>
</dbReference>
<dbReference type="PANTHER" id="PTHR42852">
    <property type="entry name" value="THIOL:DISULFIDE INTERCHANGE PROTEIN DSBE"/>
    <property type="match status" value="1"/>
</dbReference>
<organism evidence="6">
    <name type="scientific">termite gut metagenome</name>
    <dbReference type="NCBI Taxonomy" id="433724"/>
    <lineage>
        <taxon>unclassified sequences</taxon>
        <taxon>metagenomes</taxon>
        <taxon>organismal metagenomes</taxon>
    </lineage>
</organism>
<name>A0A5J4RV73_9ZZZZ</name>
<comment type="subcellular location">
    <subcellularLocation>
        <location evidence="1">Cell envelope</location>
    </subcellularLocation>
</comment>
<evidence type="ECO:0000256" key="2">
    <source>
        <dbReference type="ARBA" id="ARBA00022748"/>
    </source>
</evidence>
<dbReference type="PROSITE" id="PS00194">
    <property type="entry name" value="THIOREDOXIN_1"/>
    <property type="match status" value="1"/>
</dbReference>
<dbReference type="GO" id="GO:0017004">
    <property type="term" value="P:cytochrome complex assembly"/>
    <property type="evidence" value="ECO:0007669"/>
    <property type="project" value="UniProtKB-KW"/>
</dbReference>
<dbReference type="CDD" id="cd02966">
    <property type="entry name" value="TlpA_like_family"/>
    <property type="match status" value="1"/>
</dbReference>
<keyword evidence="3" id="KW-1015">Disulfide bond</keyword>
<comment type="caution">
    <text evidence="6">The sequence shown here is derived from an EMBL/GenBank/DDBJ whole genome shotgun (WGS) entry which is preliminary data.</text>
</comment>
<evidence type="ECO:0000256" key="4">
    <source>
        <dbReference type="ARBA" id="ARBA00023284"/>
    </source>
</evidence>
<dbReference type="InterPro" id="IPR013766">
    <property type="entry name" value="Thioredoxin_domain"/>
</dbReference>
<evidence type="ECO:0000256" key="1">
    <source>
        <dbReference type="ARBA" id="ARBA00004196"/>
    </source>
</evidence>
<feature type="domain" description="Thioredoxin" evidence="5">
    <location>
        <begin position="239"/>
        <end position="381"/>
    </location>
</feature>
<protein>
    <submittedName>
        <fullName evidence="6">Thiol-disulfide oxidoreductase ResA</fullName>
    </submittedName>
</protein>
<dbReference type="InterPro" id="IPR013740">
    <property type="entry name" value="Redoxin"/>
</dbReference>
<dbReference type="AlphaFoldDB" id="A0A5J4RV73"/>
<proteinExistence type="predicted"/>
<keyword evidence="4" id="KW-0676">Redox-active center</keyword>
<dbReference type="GO" id="GO:0030313">
    <property type="term" value="C:cell envelope"/>
    <property type="evidence" value="ECO:0007669"/>
    <property type="project" value="UniProtKB-SubCell"/>
</dbReference>
<dbReference type="InterPro" id="IPR017937">
    <property type="entry name" value="Thioredoxin_CS"/>
</dbReference>
<dbReference type="Pfam" id="PF08534">
    <property type="entry name" value="Redoxin"/>
    <property type="match status" value="1"/>
</dbReference>
<evidence type="ECO:0000259" key="5">
    <source>
        <dbReference type="PROSITE" id="PS51352"/>
    </source>
</evidence>
<reference evidence="6" key="1">
    <citation type="submission" date="2019-03" db="EMBL/GenBank/DDBJ databases">
        <title>Single cell metagenomics reveals metabolic interactions within the superorganism composed of flagellate Streblomastix strix and complex community of Bacteroidetes bacteria on its surface.</title>
        <authorList>
            <person name="Treitli S.C."/>
            <person name="Kolisko M."/>
            <person name="Husnik F."/>
            <person name="Keeling P."/>
            <person name="Hampl V."/>
        </authorList>
    </citation>
    <scope>NUCLEOTIDE SEQUENCE</scope>
    <source>
        <strain evidence="6">STM</strain>
    </source>
</reference>
<dbReference type="InterPro" id="IPR036249">
    <property type="entry name" value="Thioredoxin-like_sf"/>
</dbReference>
<dbReference type="Gene3D" id="3.40.30.10">
    <property type="entry name" value="Glutaredoxin"/>
    <property type="match status" value="1"/>
</dbReference>
<gene>
    <name evidence="6" type="ORF">EZS27_014048</name>
</gene>
<evidence type="ECO:0000313" key="6">
    <source>
        <dbReference type="EMBL" id="KAA6337897.1"/>
    </source>
</evidence>
<dbReference type="PROSITE" id="PS51352">
    <property type="entry name" value="THIOREDOXIN_2"/>
    <property type="match status" value="1"/>
</dbReference>
<dbReference type="PANTHER" id="PTHR42852:SF6">
    <property type="entry name" value="THIOL:DISULFIDE INTERCHANGE PROTEIN DSBE"/>
    <property type="match status" value="1"/>
</dbReference>
<dbReference type="InterPro" id="IPR050553">
    <property type="entry name" value="Thioredoxin_ResA/DsbE_sf"/>
</dbReference>